<dbReference type="Proteomes" id="UP001174136">
    <property type="component" value="Unassembled WGS sequence"/>
</dbReference>
<name>A0AA47P4M1_MERPO</name>
<dbReference type="GO" id="GO:0008146">
    <property type="term" value="F:sulfotransferase activity"/>
    <property type="evidence" value="ECO:0007669"/>
    <property type="project" value="InterPro"/>
</dbReference>
<dbReference type="PANTHER" id="PTHR11783">
    <property type="entry name" value="SULFOTRANSFERASE SULT"/>
    <property type="match status" value="1"/>
</dbReference>
<dbReference type="GO" id="GO:0005737">
    <property type="term" value="C:cytoplasm"/>
    <property type="evidence" value="ECO:0007669"/>
    <property type="project" value="UniProtKB-SubCell"/>
</dbReference>
<dbReference type="InterPro" id="IPR027417">
    <property type="entry name" value="P-loop_NTPase"/>
</dbReference>
<gene>
    <name evidence="8" type="primary">Sult2b1_0</name>
    <name evidence="8" type="ORF">N1851_008408</name>
</gene>
<accession>A0AA47P4M1</accession>
<evidence type="ECO:0000313" key="9">
    <source>
        <dbReference type="Proteomes" id="UP001174136"/>
    </source>
</evidence>
<keyword evidence="9" id="KW-1185">Reference proteome</keyword>
<dbReference type="GO" id="GO:0006805">
    <property type="term" value="P:xenobiotic metabolic process"/>
    <property type="evidence" value="ECO:0007669"/>
    <property type="project" value="UniProtKB-ARBA"/>
</dbReference>
<sequence length="287" mass="33815">MTEKELYITYKGVRISTQLCTEESLAYFEDFSFRPDDFLIVTYPKSGTTWMQEIVPLIQQEGDPASVQSRPNWERSPWLEYVQAPSLNLEQRPSPRLFTTHYPYSMLPPSFFKARPKVIYVMRNPKDVLTSLYHFNRMCCFEPDPESMKQFVKTFLDGKETYGSWFDHVKGWLDAEEKERIFYISYEEMIMDLNSAVTRISKFMGKSLGPEVIEKIVGQSRFTSMKKNNMSNYSLVPKGIFDFDKSEFLRKGITGDWKNHLTVAESELFDSVYKDKMQNVTYKFVWD</sequence>
<evidence type="ECO:0000256" key="6">
    <source>
        <dbReference type="RuleBase" id="RU361155"/>
    </source>
</evidence>
<proteinExistence type="inferred from homology"/>
<evidence type="ECO:0000256" key="5">
    <source>
        <dbReference type="ARBA" id="ARBA00022939"/>
    </source>
</evidence>
<evidence type="ECO:0000259" key="7">
    <source>
        <dbReference type="Pfam" id="PF00685"/>
    </source>
</evidence>
<comment type="similarity">
    <text evidence="2 6">Belongs to the sulfotransferase 1 family.</text>
</comment>
<dbReference type="InterPro" id="IPR000863">
    <property type="entry name" value="Sulfotransferase_dom"/>
</dbReference>
<organism evidence="8 9">
    <name type="scientific">Merluccius polli</name>
    <name type="common">Benguela hake</name>
    <name type="synonym">Merluccius cadenati</name>
    <dbReference type="NCBI Taxonomy" id="89951"/>
    <lineage>
        <taxon>Eukaryota</taxon>
        <taxon>Metazoa</taxon>
        <taxon>Chordata</taxon>
        <taxon>Craniata</taxon>
        <taxon>Vertebrata</taxon>
        <taxon>Euteleostomi</taxon>
        <taxon>Actinopterygii</taxon>
        <taxon>Neopterygii</taxon>
        <taxon>Teleostei</taxon>
        <taxon>Neoteleostei</taxon>
        <taxon>Acanthomorphata</taxon>
        <taxon>Zeiogadaria</taxon>
        <taxon>Gadariae</taxon>
        <taxon>Gadiformes</taxon>
        <taxon>Gadoidei</taxon>
        <taxon>Merlucciidae</taxon>
        <taxon>Merluccius</taxon>
    </lineage>
</organism>
<evidence type="ECO:0000256" key="3">
    <source>
        <dbReference type="ARBA" id="ARBA00022490"/>
    </source>
</evidence>
<evidence type="ECO:0000256" key="4">
    <source>
        <dbReference type="ARBA" id="ARBA00022679"/>
    </source>
</evidence>
<feature type="domain" description="Sulfotransferase" evidence="7">
    <location>
        <begin position="35"/>
        <end position="279"/>
    </location>
</feature>
<keyword evidence="5" id="KW-0128">Catecholamine metabolism</keyword>
<dbReference type="FunFam" id="3.40.50.300:FF:000433">
    <property type="entry name" value="Estrogen sulfotransferase"/>
    <property type="match status" value="1"/>
</dbReference>
<dbReference type="GO" id="GO:0006584">
    <property type="term" value="P:catecholamine metabolic process"/>
    <property type="evidence" value="ECO:0007669"/>
    <property type="project" value="UniProtKB-KW"/>
</dbReference>
<dbReference type="Gene3D" id="3.40.50.300">
    <property type="entry name" value="P-loop containing nucleotide triphosphate hydrolases"/>
    <property type="match status" value="1"/>
</dbReference>
<dbReference type="EC" id="2.8.2.-" evidence="6"/>
<dbReference type="Pfam" id="PF00685">
    <property type="entry name" value="Sulfotransfer_1"/>
    <property type="match status" value="1"/>
</dbReference>
<comment type="subcellular location">
    <subcellularLocation>
        <location evidence="1">Cytoplasm</location>
    </subcellularLocation>
</comment>
<evidence type="ECO:0000256" key="1">
    <source>
        <dbReference type="ARBA" id="ARBA00004496"/>
    </source>
</evidence>
<comment type="caution">
    <text evidence="8">The sequence shown here is derived from an EMBL/GenBank/DDBJ whole genome shotgun (WGS) entry which is preliminary data.</text>
</comment>
<keyword evidence="3" id="KW-0963">Cytoplasm</keyword>
<dbReference type="AlphaFoldDB" id="A0AA47P4M1"/>
<keyword evidence="4 6" id="KW-0808">Transferase</keyword>
<dbReference type="EMBL" id="JAOPHQ010001475">
    <property type="protein sequence ID" value="KAK0150496.1"/>
    <property type="molecule type" value="Genomic_DNA"/>
</dbReference>
<dbReference type="SUPFAM" id="SSF52540">
    <property type="entry name" value="P-loop containing nucleoside triphosphate hydrolases"/>
    <property type="match status" value="1"/>
</dbReference>
<reference evidence="8" key="1">
    <citation type="journal article" date="2023" name="Front. Mar. Sci.">
        <title>A new Merluccius polli reference genome to investigate the effects of global change in West African waters.</title>
        <authorList>
            <person name="Mateo J.L."/>
            <person name="Blanco-Fernandez C."/>
            <person name="Garcia-Vazquez E."/>
            <person name="Machado-Schiaffino G."/>
        </authorList>
    </citation>
    <scope>NUCLEOTIDE SEQUENCE</scope>
    <source>
        <strain evidence="8">C29</strain>
        <tissue evidence="8">Fin</tissue>
    </source>
</reference>
<evidence type="ECO:0000313" key="8">
    <source>
        <dbReference type="EMBL" id="KAK0150496.1"/>
    </source>
</evidence>
<evidence type="ECO:0000256" key="2">
    <source>
        <dbReference type="ARBA" id="ARBA00005771"/>
    </source>
</evidence>
<protein>
    <recommendedName>
        <fullName evidence="6">Sulfotransferase</fullName>
        <ecNumber evidence="6">2.8.2.-</ecNumber>
    </recommendedName>
</protein>